<dbReference type="RefSeq" id="WP_073042917.1">
    <property type="nucleotide sequence ID" value="NZ_FRCJ01000001.1"/>
</dbReference>
<feature type="region of interest" description="Disordered" evidence="1">
    <location>
        <begin position="19"/>
        <end position="38"/>
    </location>
</feature>
<evidence type="ECO:0000256" key="2">
    <source>
        <dbReference type="SAM" id="SignalP"/>
    </source>
</evidence>
<feature type="region of interest" description="Disordered" evidence="1">
    <location>
        <begin position="60"/>
        <end position="135"/>
    </location>
</feature>
<protein>
    <recommendedName>
        <fullName evidence="5">DUF4890 domain-containing protein</fullName>
    </recommendedName>
</protein>
<name>A0A1M7DLE0_XYLRU</name>
<gene>
    <name evidence="3" type="ORF">SAMN04488494_0775</name>
</gene>
<evidence type="ECO:0000313" key="3">
    <source>
        <dbReference type="EMBL" id="SHL80300.1"/>
    </source>
</evidence>
<keyword evidence="2" id="KW-0732">Signal</keyword>
<accession>A0A1M7DLE0</accession>
<feature type="signal peptide" evidence="2">
    <location>
        <begin position="1"/>
        <end position="19"/>
    </location>
</feature>
<reference evidence="3 4" key="1">
    <citation type="submission" date="2016-11" db="EMBL/GenBank/DDBJ databases">
        <authorList>
            <person name="Jaros S."/>
            <person name="Januszkiewicz K."/>
            <person name="Wedrychowicz H."/>
        </authorList>
    </citation>
    <scope>NUCLEOTIDE SEQUENCE [LARGE SCALE GENOMIC DNA]</scope>
    <source>
        <strain evidence="3 4">BPI-34</strain>
    </source>
</reference>
<dbReference type="Proteomes" id="UP000184280">
    <property type="component" value="Unassembled WGS sequence"/>
</dbReference>
<evidence type="ECO:0000256" key="1">
    <source>
        <dbReference type="SAM" id="MobiDB-lite"/>
    </source>
</evidence>
<feature type="compositionally biased region" description="Basic and acidic residues" evidence="1">
    <location>
        <begin position="79"/>
        <end position="89"/>
    </location>
</feature>
<organism evidence="3 4">
    <name type="scientific">Xylanibacter ruminicola</name>
    <name type="common">Prevotella ruminicola</name>
    <dbReference type="NCBI Taxonomy" id="839"/>
    <lineage>
        <taxon>Bacteria</taxon>
        <taxon>Pseudomonadati</taxon>
        <taxon>Bacteroidota</taxon>
        <taxon>Bacteroidia</taxon>
        <taxon>Bacteroidales</taxon>
        <taxon>Prevotellaceae</taxon>
        <taxon>Xylanibacter</taxon>
    </lineage>
</organism>
<dbReference type="OrthoDB" id="1070285at2"/>
<dbReference type="EMBL" id="FRCJ01000001">
    <property type="protein sequence ID" value="SHL80300.1"/>
    <property type="molecule type" value="Genomic_DNA"/>
</dbReference>
<dbReference type="AlphaFoldDB" id="A0A1M7DLE0"/>
<sequence>MKKIILVMMALLTMTTAMAQPSDRKAPKKMTHQEMTTQMTSKLKLNDAQKAKVAALNKEYQDILMPPAPPKHPQGSRPEPPKNDGDKAMPKKPNGKHMAKRQEYEKKLKQILTDEQYKNYQKMQPPHGKRPEKKD</sequence>
<proteinExistence type="predicted"/>
<evidence type="ECO:0000313" key="4">
    <source>
        <dbReference type="Proteomes" id="UP000184280"/>
    </source>
</evidence>
<evidence type="ECO:0008006" key="5">
    <source>
        <dbReference type="Google" id="ProtNLM"/>
    </source>
</evidence>
<feature type="chain" id="PRO_5013133503" description="DUF4890 domain-containing protein" evidence="2">
    <location>
        <begin position="20"/>
        <end position="135"/>
    </location>
</feature>